<dbReference type="GO" id="GO:0016740">
    <property type="term" value="F:transferase activity"/>
    <property type="evidence" value="ECO:0007669"/>
    <property type="project" value="UniProtKB-KW"/>
</dbReference>
<accession>A0A840RPU1</accession>
<keyword evidence="2" id="KW-1185">Reference proteome</keyword>
<gene>
    <name evidence="1" type="ORF">HNR39_000450</name>
</gene>
<dbReference type="Proteomes" id="UP000571084">
    <property type="component" value="Unassembled WGS sequence"/>
</dbReference>
<evidence type="ECO:0000313" key="2">
    <source>
        <dbReference type="Proteomes" id="UP000571084"/>
    </source>
</evidence>
<name>A0A840RPU1_9BURK</name>
<dbReference type="AlphaFoldDB" id="A0A840RPU1"/>
<protein>
    <submittedName>
        <fullName evidence="1">Putative sulfurtransferase</fullName>
    </submittedName>
</protein>
<sequence>MGFKTIPCKCPVCGKAFKAEAYQLRARIPCCSRTCEQERRHKASRDAKWLKSIALYRQIGV</sequence>
<comment type="caution">
    <text evidence="1">The sequence shown here is derived from an EMBL/GenBank/DDBJ whole genome shotgun (WGS) entry which is preliminary data.</text>
</comment>
<reference evidence="1 2" key="1">
    <citation type="submission" date="2020-08" db="EMBL/GenBank/DDBJ databases">
        <title>Genomic Encyclopedia of Type Strains, Phase IV (KMG-IV): sequencing the most valuable type-strain genomes for metagenomic binning, comparative biology and taxonomic classification.</title>
        <authorList>
            <person name="Goeker M."/>
        </authorList>
    </citation>
    <scope>NUCLEOTIDE SEQUENCE [LARGE SCALE GENOMIC DNA]</scope>
    <source>
        <strain evidence="1 2">DSM 23240</strain>
    </source>
</reference>
<evidence type="ECO:0000313" key="1">
    <source>
        <dbReference type="EMBL" id="MBB5198640.1"/>
    </source>
</evidence>
<keyword evidence="1" id="KW-0808">Transferase</keyword>
<proteinExistence type="predicted"/>
<dbReference type="EMBL" id="JACHHQ010000001">
    <property type="protein sequence ID" value="MBB5198640.1"/>
    <property type="molecule type" value="Genomic_DNA"/>
</dbReference>
<organism evidence="1 2">
    <name type="scientific">Glaciimonas immobilis</name>
    <dbReference type="NCBI Taxonomy" id="728004"/>
    <lineage>
        <taxon>Bacteria</taxon>
        <taxon>Pseudomonadati</taxon>
        <taxon>Pseudomonadota</taxon>
        <taxon>Betaproteobacteria</taxon>
        <taxon>Burkholderiales</taxon>
        <taxon>Oxalobacteraceae</taxon>
        <taxon>Glaciimonas</taxon>
    </lineage>
</organism>